<dbReference type="EMBL" id="CP040710">
    <property type="protein sequence ID" value="QCX02300.1"/>
    <property type="molecule type" value="Genomic_DNA"/>
</dbReference>
<reference evidence="1 2" key="1">
    <citation type="submission" date="2019-05" db="EMBL/GenBank/DDBJ databases">
        <title>Genome sequencing of F202Z8.</title>
        <authorList>
            <person name="Kwon Y.M."/>
        </authorList>
    </citation>
    <scope>NUCLEOTIDE SEQUENCE [LARGE SCALE GENOMIC DNA]</scope>
    <source>
        <strain evidence="1 2">F202Z8</strain>
    </source>
</reference>
<sequence>MERLWRSVNYEKYLNPPEDGLELFLLLAEYFYYYNNEKRHESIDYDRPIDVFKKAAYINLDL</sequence>
<accession>A0A5B7SZV6</accession>
<dbReference type="AlphaFoldDB" id="A0A5B7SZV6"/>
<keyword evidence="2" id="KW-1185">Reference proteome</keyword>
<name>A0A5B7SZV6_9FLAO</name>
<dbReference type="InterPro" id="IPR012337">
    <property type="entry name" value="RNaseH-like_sf"/>
</dbReference>
<gene>
    <name evidence="1" type="ORF">FGM00_05645</name>
</gene>
<evidence type="ECO:0000313" key="1">
    <source>
        <dbReference type="EMBL" id="QCX02300.1"/>
    </source>
</evidence>
<dbReference type="Proteomes" id="UP000310017">
    <property type="component" value="Chromosome"/>
</dbReference>
<proteinExistence type="predicted"/>
<organism evidence="1 2">
    <name type="scientific">Aggregatimonas sangjinii</name>
    <dbReference type="NCBI Taxonomy" id="2583587"/>
    <lineage>
        <taxon>Bacteria</taxon>
        <taxon>Pseudomonadati</taxon>
        <taxon>Bacteroidota</taxon>
        <taxon>Flavobacteriia</taxon>
        <taxon>Flavobacteriales</taxon>
        <taxon>Flavobacteriaceae</taxon>
        <taxon>Aggregatimonas</taxon>
    </lineage>
</organism>
<protein>
    <submittedName>
        <fullName evidence="1">Transposase</fullName>
    </submittedName>
</protein>
<dbReference type="SUPFAM" id="SSF53098">
    <property type="entry name" value="Ribonuclease H-like"/>
    <property type="match status" value="1"/>
</dbReference>
<dbReference type="KEGG" id="asag:FGM00_05645"/>
<evidence type="ECO:0000313" key="2">
    <source>
        <dbReference type="Proteomes" id="UP000310017"/>
    </source>
</evidence>